<name>A0A1G6QXC0_9BRAD</name>
<proteinExistence type="predicted"/>
<sequence>MDRETEKLASRIAECARQARHQAALLPEGPVRDALIEKAKHYEAQIPADSTYTTVTQR</sequence>
<organism evidence="1 2">
    <name type="scientific">Bradyrhizobium brasilense</name>
    <dbReference type="NCBI Taxonomy" id="1419277"/>
    <lineage>
        <taxon>Bacteria</taxon>
        <taxon>Pseudomonadati</taxon>
        <taxon>Pseudomonadota</taxon>
        <taxon>Alphaproteobacteria</taxon>
        <taxon>Hyphomicrobiales</taxon>
        <taxon>Nitrobacteraceae</taxon>
        <taxon>Bradyrhizobium</taxon>
    </lineage>
</organism>
<evidence type="ECO:0000313" key="2">
    <source>
        <dbReference type="Proteomes" id="UP000199245"/>
    </source>
</evidence>
<evidence type="ECO:0000313" key="1">
    <source>
        <dbReference type="EMBL" id="SDC96922.1"/>
    </source>
</evidence>
<gene>
    <name evidence="1" type="ORF">SAMN05216337_1006152</name>
</gene>
<accession>A0A1G6QXC0</accession>
<protein>
    <submittedName>
        <fullName evidence="1">Uncharacterized protein</fullName>
    </submittedName>
</protein>
<dbReference type="EMBL" id="FMZW01000006">
    <property type="protein sequence ID" value="SDC96922.1"/>
    <property type="molecule type" value="Genomic_DNA"/>
</dbReference>
<reference evidence="1 2" key="1">
    <citation type="submission" date="2016-10" db="EMBL/GenBank/DDBJ databases">
        <authorList>
            <person name="de Groot N.N."/>
        </authorList>
    </citation>
    <scope>NUCLEOTIDE SEQUENCE [LARGE SCALE GENOMIC DNA]</scope>
    <source>
        <strain evidence="1 2">R5</strain>
    </source>
</reference>
<dbReference type="Proteomes" id="UP000199245">
    <property type="component" value="Unassembled WGS sequence"/>
</dbReference>
<dbReference type="AlphaFoldDB" id="A0A1G6QXC0"/>